<proteinExistence type="predicted"/>
<sequence length="99" mass="11647">MSAPSDLKLRPLVQLRALLFQQRKIYEVALSWRRMEQQSTSNCRLNMRGKEHMLKIKTVALYFFAVKFINKCVEKSNYAVEVSPNFMEVVRSTLLTYVN</sequence>
<name>A0A482VF61_ASBVE</name>
<gene>
    <name evidence="1" type="ORF">BDFB_005254</name>
</gene>
<reference evidence="1 2" key="1">
    <citation type="submission" date="2017-03" db="EMBL/GenBank/DDBJ databases">
        <title>Genome of the blue death feigning beetle - Asbolus verrucosus.</title>
        <authorList>
            <person name="Rider S.D."/>
        </authorList>
    </citation>
    <scope>NUCLEOTIDE SEQUENCE [LARGE SCALE GENOMIC DNA]</scope>
    <source>
        <strain evidence="1">Butters</strain>
        <tissue evidence="1">Head and leg muscle</tissue>
    </source>
</reference>
<dbReference type="Proteomes" id="UP000292052">
    <property type="component" value="Unassembled WGS sequence"/>
</dbReference>
<dbReference type="EMBL" id="QDEB01106159">
    <property type="protein sequence ID" value="RZC00550.1"/>
    <property type="molecule type" value="Genomic_DNA"/>
</dbReference>
<organism evidence="1 2">
    <name type="scientific">Asbolus verrucosus</name>
    <name type="common">Desert ironclad beetle</name>
    <dbReference type="NCBI Taxonomy" id="1661398"/>
    <lineage>
        <taxon>Eukaryota</taxon>
        <taxon>Metazoa</taxon>
        <taxon>Ecdysozoa</taxon>
        <taxon>Arthropoda</taxon>
        <taxon>Hexapoda</taxon>
        <taxon>Insecta</taxon>
        <taxon>Pterygota</taxon>
        <taxon>Neoptera</taxon>
        <taxon>Endopterygota</taxon>
        <taxon>Coleoptera</taxon>
        <taxon>Polyphaga</taxon>
        <taxon>Cucujiformia</taxon>
        <taxon>Tenebrionidae</taxon>
        <taxon>Pimeliinae</taxon>
        <taxon>Asbolus</taxon>
    </lineage>
</organism>
<protein>
    <submittedName>
        <fullName evidence="1">Uncharacterized protein</fullName>
    </submittedName>
</protein>
<keyword evidence="2" id="KW-1185">Reference proteome</keyword>
<comment type="caution">
    <text evidence="1">The sequence shown here is derived from an EMBL/GenBank/DDBJ whole genome shotgun (WGS) entry which is preliminary data.</text>
</comment>
<dbReference type="AlphaFoldDB" id="A0A482VF61"/>
<evidence type="ECO:0000313" key="1">
    <source>
        <dbReference type="EMBL" id="RZC00550.1"/>
    </source>
</evidence>
<evidence type="ECO:0000313" key="2">
    <source>
        <dbReference type="Proteomes" id="UP000292052"/>
    </source>
</evidence>
<accession>A0A482VF61</accession>